<evidence type="ECO:0000313" key="10">
    <source>
        <dbReference type="WBParaSite" id="SVE_0544800.1"/>
    </source>
</evidence>
<evidence type="ECO:0000256" key="3">
    <source>
        <dbReference type="ARBA" id="ARBA00004826"/>
    </source>
</evidence>
<dbReference type="InterPro" id="IPR015797">
    <property type="entry name" value="NUDIX_hydrolase-like_dom_sf"/>
</dbReference>
<dbReference type="EC" id="5.3.3.2" evidence="5"/>
<dbReference type="GO" id="GO:0005737">
    <property type="term" value="C:cytoplasm"/>
    <property type="evidence" value="ECO:0007669"/>
    <property type="project" value="TreeGrafter"/>
</dbReference>
<dbReference type="PANTHER" id="PTHR10885:SF0">
    <property type="entry name" value="ISOPENTENYL-DIPHOSPHATE DELTA-ISOMERASE"/>
    <property type="match status" value="1"/>
</dbReference>
<evidence type="ECO:0000259" key="8">
    <source>
        <dbReference type="PROSITE" id="PS51462"/>
    </source>
</evidence>
<reference evidence="10" key="2">
    <citation type="submission" date="2015-08" db="UniProtKB">
        <authorList>
            <consortium name="WormBaseParasite"/>
        </authorList>
    </citation>
    <scope>IDENTIFICATION</scope>
</reference>
<evidence type="ECO:0000256" key="4">
    <source>
        <dbReference type="ARBA" id="ARBA00007579"/>
    </source>
</evidence>
<dbReference type="Proteomes" id="UP000035680">
    <property type="component" value="Unassembled WGS sequence"/>
</dbReference>
<dbReference type="Pfam" id="PF00293">
    <property type="entry name" value="NUDIX"/>
    <property type="match status" value="1"/>
</dbReference>
<reference evidence="9" key="1">
    <citation type="submission" date="2014-07" db="EMBL/GenBank/DDBJ databases">
        <authorList>
            <person name="Martin A.A"/>
            <person name="De Silva N."/>
        </authorList>
    </citation>
    <scope>NUCLEOTIDE SEQUENCE</scope>
</reference>
<evidence type="ECO:0000256" key="7">
    <source>
        <dbReference type="ARBA" id="ARBA00023235"/>
    </source>
</evidence>
<feature type="domain" description="Nudix hydrolase" evidence="8">
    <location>
        <begin position="56"/>
        <end position="203"/>
    </location>
</feature>
<evidence type="ECO:0000256" key="2">
    <source>
        <dbReference type="ARBA" id="ARBA00003951"/>
    </source>
</evidence>
<evidence type="ECO:0000313" key="9">
    <source>
        <dbReference type="Proteomes" id="UP000035680"/>
    </source>
</evidence>
<dbReference type="NCBIfam" id="TIGR02150">
    <property type="entry name" value="IPP_isom_1"/>
    <property type="match status" value="1"/>
</dbReference>
<comment type="catalytic activity">
    <reaction evidence="1">
        <text>isopentenyl diphosphate = dimethylallyl diphosphate</text>
        <dbReference type="Rhea" id="RHEA:23284"/>
        <dbReference type="ChEBI" id="CHEBI:57623"/>
        <dbReference type="ChEBI" id="CHEBI:128769"/>
        <dbReference type="EC" id="5.3.3.2"/>
    </reaction>
</comment>
<keyword evidence="6" id="KW-0414">Isoprene biosynthesis</keyword>
<evidence type="ECO:0000256" key="1">
    <source>
        <dbReference type="ARBA" id="ARBA00000374"/>
    </source>
</evidence>
<protein>
    <recommendedName>
        <fullName evidence="5">isopentenyl-diphosphate Delta-isomerase</fullName>
        <ecNumber evidence="5">5.3.3.2</ecNumber>
    </recommendedName>
</protein>
<organism evidence="9 10">
    <name type="scientific">Strongyloides venezuelensis</name>
    <name type="common">Threadworm</name>
    <dbReference type="NCBI Taxonomy" id="75913"/>
    <lineage>
        <taxon>Eukaryota</taxon>
        <taxon>Metazoa</taxon>
        <taxon>Ecdysozoa</taxon>
        <taxon>Nematoda</taxon>
        <taxon>Chromadorea</taxon>
        <taxon>Rhabditida</taxon>
        <taxon>Tylenchina</taxon>
        <taxon>Panagrolaimomorpha</taxon>
        <taxon>Strongyloidoidea</taxon>
        <taxon>Strongyloididae</taxon>
        <taxon>Strongyloides</taxon>
    </lineage>
</organism>
<keyword evidence="7" id="KW-0413">Isomerase</keyword>
<sequence>MLSTSTISWKFYSNILKQFRYISRSVYNEDVCIKVSESDEVLGGVGKVECHKQPLSLHRAFSVFLFNDEKKLLLQKRSLKKVTFPGVWSNTCCSHPLYNDKEINEKDNIGIKAAAKRRMGEELGLWNIPEDKFEVAGRFLYKAIMDDIWGEFELDYSLILRNTGISNMCKLNKDEVDKVMFVSFNELQEMIKNGEQFSPWFMLFNKQGFIEKWFDSLDNNTFINDPSFIYKLN</sequence>
<dbReference type="STRING" id="75913.A0A0K0F9E7"/>
<keyword evidence="9" id="KW-1185">Reference proteome</keyword>
<dbReference type="GO" id="GO:0009240">
    <property type="term" value="P:isopentenyl diphosphate biosynthetic process"/>
    <property type="evidence" value="ECO:0007669"/>
    <property type="project" value="TreeGrafter"/>
</dbReference>
<name>A0A0K0F9E7_STRVS</name>
<dbReference type="WBParaSite" id="SVE_0544800.1">
    <property type="protein sequence ID" value="SVE_0544800.1"/>
    <property type="gene ID" value="SVE_0544800"/>
</dbReference>
<comment type="similarity">
    <text evidence="4">Belongs to the IPP isomerase type 1 family.</text>
</comment>
<dbReference type="PANTHER" id="PTHR10885">
    <property type="entry name" value="ISOPENTENYL-DIPHOSPHATE DELTA-ISOMERASE"/>
    <property type="match status" value="1"/>
</dbReference>
<dbReference type="AlphaFoldDB" id="A0A0K0F9E7"/>
<dbReference type="GO" id="GO:0004452">
    <property type="term" value="F:isopentenyl-diphosphate delta-isomerase activity"/>
    <property type="evidence" value="ECO:0007669"/>
    <property type="project" value="UniProtKB-EC"/>
</dbReference>
<dbReference type="PIRSF" id="PIRSF018427">
    <property type="entry name" value="Isopntndiph_ism"/>
    <property type="match status" value="1"/>
</dbReference>
<dbReference type="PROSITE" id="PS51462">
    <property type="entry name" value="NUDIX"/>
    <property type="match status" value="1"/>
</dbReference>
<dbReference type="GO" id="GO:0050992">
    <property type="term" value="P:dimethylallyl diphosphate biosynthetic process"/>
    <property type="evidence" value="ECO:0007669"/>
    <property type="project" value="UniProtKB-UniPathway"/>
</dbReference>
<dbReference type="Gene3D" id="3.90.79.10">
    <property type="entry name" value="Nucleoside Triphosphate Pyrophosphohydrolase"/>
    <property type="match status" value="1"/>
</dbReference>
<dbReference type="UniPathway" id="UPA00059">
    <property type="reaction ID" value="UER00104"/>
</dbReference>
<accession>A0A0K0F9E7</accession>
<proteinExistence type="inferred from homology"/>
<dbReference type="SUPFAM" id="SSF55811">
    <property type="entry name" value="Nudix"/>
    <property type="match status" value="1"/>
</dbReference>
<comment type="pathway">
    <text evidence="3">Isoprenoid biosynthesis; dimethylallyl diphosphate biosynthesis; dimethylallyl diphosphate from isopentenyl diphosphate: step 1/1.</text>
</comment>
<dbReference type="CDD" id="cd02885">
    <property type="entry name" value="NUDIX_IPP_Isomerase"/>
    <property type="match status" value="1"/>
</dbReference>
<evidence type="ECO:0000256" key="6">
    <source>
        <dbReference type="ARBA" id="ARBA00023229"/>
    </source>
</evidence>
<comment type="function">
    <text evidence="2">Catalyzes the 1,3-allylic rearrangement of the homoallylic substrate isopentenyl (IPP) to its highly electrophilic allylic isomer, dimethylallyl diphosphate (DMAPP).</text>
</comment>
<dbReference type="InterPro" id="IPR011876">
    <property type="entry name" value="IsopentenylPP_isomerase_typ1"/>
</dbReference>
<evidence type="ECO:0000256" key="5">
    <source>
        <dbReference type="ARBA" id="ARBA00012057"/>
    </source>
</evidence>
<dbReference type="InterPro" id="IPR000086">
    <property type="entry name" value="NUDIX_hydrolase_dom"/>
</dbReference>